<dbReference type="EMBL" id="KQ947411">
    <property type="protein sequence ID" value="KUJ19241.1"/>
    <property type="molecule type" value="Genomic_DNA"/>
</dbReference>
<proteinExistence type="predicted"/>
<reference evidence="1 2" key="1">
    <citation type="submission" date="2015-10" db="EMBL/GenBank/DDBJ databases">
        <title>Full genome of DAOMC 229536 Phialocephala scopiformis, a fungal endophyte of spruce producing the potent anti-insectan compound rugulosin.</title>
        <authorList>
            <consortium name="DOE Joint Genome Institute"/>
            <person name="Walker A.K."/>
            <person name="Frasz S.L."/>
            <person name="Seifert K.A."/>
            <person name="Miller J.D."/>
            <person name="Mondo S.J."/>
            <person name="Labutti K."/>
            <person name="Lipzen A."/>
            <person name="Dockter R."/>
            <person name="Kennedy M."/>
            <person name="Grigoriev I.V."/>
            <person name="Spatafora J.W."/>
        </authorList>
    </citation>
    <scope>NUCLEOTIDE SEQUENCE [LARGE SCALE GENOMIC DNA]</scope>
    <source>
        <strain evidence="1 2">CBS 120377</strain>
    </source>
</reference>
<accession>A0A194XGH5</accession>
<sequence>MRGNVRSPPLFPLKLSHLHTSLPHNSTSNALHSICTSRGTTVFCSTTAKLLLLSFVEEDLAQYCNANAGHHEPKPFSHVRILALAPSFCCFTPLLSSPGHDSVIRSTVLEMQRYCLYARSKQDHAFCFWKRGRCKQVVREWLVGWLADNPLPITAIIYKPAEASSSTLIYLSVCLSISTPTCTVRQTQPSAKNSPIGKNRRMSCSFMHEGAGCNHQRAEMDLGVRSSVCKVGEGRGKGSGVSR</sequence>
<gene>
    <name evidence="1" type="ORF">LY89DRAFT_486429</name>
</gene>
<dbReference type="GeneID" id="28817580"/>
<evidence type="ECO:0000313" key="1">
    <source>
        <dbReference type="EMBL" id="KUJ19241.1"/>
    </source>
</evidence>
<dbReference type="InParanoid" id="A0A194XGH5"/>
<organism evidence="1 2">
    <name type="scientific">Mollisia scopiformis</name>
    <name type="common">Conifer needle endophyte fungus</name>
    <name type="synonym">Phialocephala scopiformis</name>
    <dbReference type="NCBI Taxonomy" id="149040"/>
    <lineage>
        <taxon>Eukaryota</taxon>
        <taxon>Fungi</taxon>
        <taxon>Dikarya</taxon>
        <taxon>Ascomycota</taxon>
        <taxon>Pezizomycotina</taxon>
        <taxon>Leotiomycetes</taxon>
        <taxon>Helotiales</taxon>
        <taxon>Mollisiaceae</taxon>
        <taxon>Mollisia</taxon>
    </lineage>
</organism>
<dbReference type="AlphaFoldDB" id="A0A194XGH5"/>
<dbReference type="KEGG" id="psco:LY89DRAFT_486429"/>
<dbReference type="Proteomes" id="UP000070700">
    <property type="component" value="Unassembled WGS sequence"/>
</dbReference>
<evidence type="ECO:0000313" key="2">
    <source>
        <dbReference type="Proteomes" id="UP000070700"/>
    </source>
</evidence>
<dbReference type="RefSeq" id="XP_018073596.1">
    <property type="nucleotide sequence ID" value="XM_018207854.1"/>
</dbReference>
<keyword evidence="2" id="KW-1185">Reference proteome</keyword>
<protein>
    <submittedName>
        <fullName evidence="1">Uncharacterized protein</fullName>
    </submittedName>
</protein>
<name>A0A194XGH5_MOLSC</name>